<proteinExistence type="predicted"/>
<dbReference type="Proteomes" id="UP001161247">
    <property type="component" value="Chromosome 3"/>
</dbReference>
<keyword evidence="3" id="KW-1185">Reference proteome</keyword>
<organism evidence="2 3">
    <name type="scientific">Oldenlandia corymbosa var. corymbosa</name>
    <dbReference type="NCBI Taxonomy" id="529605"/>
    <lineage>
        <taxon>Eukaryota</taxon>
        <taxon>Viridiplantae</taxon>
        <taxon>Streptophyta</taxon>
        <taxon>Embryophyta</taxon>
        <taxon>Tracheophyta</taxon>
        <taxon>Spermatophyta</taxon>
        <taxon>Magnoliopsida</taxon>
        <taxon>eudicotyledons</taxon>
        <taxon>Gunneridae</taxon>
        <taxon>Pentapetalae</taxon>
        <taxon>asterids</taxon>
        <taxon>lamiids</taxon>
        <taxon>Gentianales</taxon>
        <taxon>Rubiaceae</taxon>
        <taxon>Rubioideae</taxon>
        <taxon>Spermacoceae</taxon>
        <taxon>Hedyotis-Oldenlandia complex</taxon>
        <taxon>Oldenlandia</taxon>
    </lineage>
</organism>
<accession>A0AAV1CTT3</accession>
<dbReference type="AlphaFoldDB" id="A0AAV1CTT3"/>
<protein>
    <submittedName>
        <fullName evidence="2">OLC1v1035460C1</fullName>
    </submittedName>
</protein>
<dbReference type="EMBL" id="OX459120">
    <property type="protein sequence ID" value="CAI9098761.1"/>
    <property type="molecule type" value="Genomic_DNA"/>
</dbReference>
<reference evidence="2" key="1">
    <citation type="submission" date="2023-03" db="EMBL/GenBank/DDBJ databases">
        <authorList>
            <person name="Julca I."/>
        </authorList>
    </citation>
    <scope>NUCLEOTIDE SEQUENCE</scope>
</reference>
<evidence type="ECO:0000256" key="1">
    <source>
        <dbReference type="SAM" id="SignalP"/>
    </source>
</evidence>
<gene>
    <name evidence="2" type="ORF">OLC1_LOCUS8900</name>
</gene>
<name>A0AAV1CTT3_OLDCO</name>
<evidence type="ECO:0000313" key="3">
    <source>
        <dbReference type="Proteomes" id="UP001161247"/>
    </source>
</evidence>
<evidence type="ECO:0000313" key="2">
    <source>
        <dbReference type="EMBL" id="CAI9098761.1"/>
    </source>
</evidence>
<sequence>MARPCLVSLLITSLAVTVMVLALVDADCMDDCLVGCSAVGASQMKQCIDDCQKKCGDTGKTEIFESNKMRTVDGNSGVAEPQGIKEHVKCYFIKCAKYKLDKLKYVECRSKC</sequence>
<keyword evidence="1" id="KW-0732">Signal</keyword>
<feature type="chain" id="PRO_5043527547" evidence="1">
    <location>
        <begin position="27"/>
        <end position="112"/>
    </location>
</feature>
<feature type="signal peptide" evidence="1">
    <location>
        <begin position="1"/>
        <end position="26"/>
    </location>
</feature>